<dbReference type="EMBL" id="CP001013">
    <property type="protein sequence ID" value="ACB35647.1"/>
    <property type="molecule type" value="Genomic_DNA"/>
</dbReference>
<accession>B1Y2Z1</accession>
<gene>
    <name evidence="2" type="ordered locus">Lcho_3389</name>
</gene>
<dbReference type="Gene3D" id="3.30.750.24">
    <property type="entry name" value="STAS domain"/>
    <property type="match status" value="1"/>
</dbReference>
<name>B1Y2Z1_LEPCP</name>
<dbReference type="AlphaFoldDB" id="B1Y2Z1"/>
<organism evidence="2 3">
    <name type="scientific">Leptothrix cholodnii (strain ATCC 51168 / LMG 8142 / SP-6)</name>
    <name type="common">Leptothrix discophora (strain SP-6)</name>
    <dbReference type="NCBI Taxonomy" id="395495"/>
    <lineage>
        <taxon>Bacteria</taxon>
        <taxon>Pseudomonadati</taxon>
        <taxon>Pseudomonadota</taxon>
        <taxon>Betaproteobacteria</taxon>
        <taxon>Burkholderiales</taxon>
        <taxon>Sphaerotilaceae</taxon>
        <taxon>Leptothrix</taxon>
    </lineage>
</organism>
<dbReference type="PROSITE" id="PS50801">
    <property type="entry name" value="STAS"/>
    <property type="match status" value="1"/>
</dbReference>
<sequence>MLSLPERLTHVETPPTLRSLFAEMDALPAGTSVVIDGHQLGRFDSSALGLLLSCRRHAQTHGRGFSTQALPQRLVRLASLYGLSGCI</sequence>
<dbReference type="STRING" id="395495.Lcho_3389"/>
<dbReference type="OrthoDB" id="9156744at2"/>
<dbReference type="KEGG" id="lch:Lcho_3389"/>
<dbReference type="Pfam" id="PF13466">
    <property type="entry name" value="STAS_2"/>
    <property type="match status" value="1"/>
</dbReference>
<dbReference type="InterPro" id="IPR058548">
    <property type="entry name" value="MlaB-like_STAS"/>
</dbReference>
<proteinExistence type="predicted"/>
<protein>
    <submittedName>
        <fullName evidence="2">Sulfate transporter/antisigma-factor antagonist STAS</fullName>
    </submittedName>
</protein>
<reference evidence="2 3" key="1">
    <citation type="submission" date="2008-03" db="EMBL/GenBank/DDBJ databases">
        <title>Complete sequence of Leptothrix cholodnii SP-6.</title>
        <authorList>
            <consortium name="US DOE Joint Genome Institute"/>
            <person name="Copeland A."/>
            <person name="Lucas S."/>
            <person name="Lapidus A."/>
            <person name="Glavina del Rio T."/>
            <person name="Dalin E."/>
            <person name="Tice H."/>
            <person name="Bruce D."/>
            <person name="Goodwin L."/>
            <person name="Pitluck S."/>
            <person name="Chertkov O."/>
            <person name="Brettin T."/>
            <person name="Detter J.C."/>
            <person name="Han C."/>
            <person name="Kuske C.R."/>
            <person name="Schmutz J."/>
            <person name="Larimer F."/>
            <person name="Land M."/>
            <person name="Hauser L."/>
            <person name="Kyrpides N."/>
            <person name="Lykidis A."/>
            <person name="Emerson D."/>
            <person name="Richardson P."/>
        </authorList>
    </citation>
    <scope>NUCLEOTIDE SEQUENCE [LARGE SCALE GENOMIC DNA]</scope>
    <source>
        <strain evidence="3">ATCC 51168 / LMG 8142 / SP-6</strain>
    </source>
</reference>
<feature type="domain" description="STAS" evidence="1">
    <location>
        <begin position="1"/>
        <end position="87"/>
    </location>
</feature>
<evidence type="ECO:0000313" key="3">
    <source>
        <dbReference type="Proteomes" id="UP000001693"/>
    </source>
</evidence>
<dbReference type="eggNOG" id="COG3113">
    <property type="taxonomic scope" value="Bacteria"/>
</dbReference>
<dbReference type="InterPro" id="IPR002645">
    <property type="entry name" value="STAS_dom"/>
</dbReference>
<evidence type="ECO:0000313" key="2">
    <source>
        <dbReference type="EMBL" id="ACB35647.1"/>
    </source>
</evidence>
<dbReference type="Proteomes" id="UP000001693">
    <property type="component" value="Chromosome"/>
</dbReference>
<dbReference type="InterPro" id="IPR036513">
    <property type="entry name" value="STAS_dom_sf"/>
</dbReference>
<keyword evidence="3" id="KW-1185">Reference proteome</keyword>
<dbReference type="SUPFAM" id="SSF52091">
    <property type="entry name" value="SpoIIaa-like"/>
    <property type="match status" value="1"/>
</dbReference>
<dbReference type="HOGENOM" id="CLU_115403_13_5_4"/>
<evidence type="ECO:0000259" key="1">
    <source>
        <dbReference type="PROSITE" id="PS50801"/>
    </source>
</evidence>
<dbReference type="RefSeq" id="WP_012348394.1">
    <property type="nucleotide sequence ID" value="NC_010524.1"/>
</dbReference>